<reference evidence="1 2" key="1">
    <citation type="submission" date="2017-11" db="EMBL/GenBank/DDBJ databases">
        <authorList>
            <person name="Han C.G."/>
        </authorList>
    </citation>
    <scope>NUCLEOTIDE SEQUENCE [LARGE SCALE GENOMIC DNA]</scope>
    <source>
        <strain evidence="1 2">HCNT1</strain>
    </source>
</reference>
<dbReference type="RefSeq" id="WP_100771550.1">
    <property type="nucleotide sequence ID" value="NZ_PIQN01000008.1"/>
</dbReference>
<reference evidence="1 2" key="2">
    <citation type="submission" date="2017-12" db="EMBL/GenBank/DDBJ databases">
        <title>Genome sequence of Rhizobium sullae HCNT1 isolated from Sulla coronaria nodules and featuring peculiar denitrification phenotypes.</title>
        <authorList>
            <person name="De Diego-Diaz B."/>
            <person name="Treu L."/>
            <person name="Campanaro S."/>
            <person name="Da Silva Duarte V."/>
            <person name="Basaglia M."/>
            <person name="Favaro L."/>
            <person name="Casella S."/>
            <person name="Squartini A."/>
        </authorList>
    </citation>
    <scope>NUCLEOTIDE SEQUENCE [LARGE SCALE GENOMIC DNA]</scope>
    <source>
        <strain evidence="1 2">HCNT1</strain>
    </source>
</reference>
<dbReference type="AlphaFoldDB" id="A0A2N0DAV0"/>
<comment type="caution">
    <text evidence="1">The sequence shown here is derived from an EMBL/GenBank/DDBJ whole genome shotgun (WGS) entry which is preliminary data.</text>
</comment>
<organism evidence="1 2">
    <name type="scientific">Rhizobium sullae</name>
    <name type="common">Rhizobium hedysari</name>
    <dbReference type="NCBI Taxonomy" id="50338"/>
    <lineage>
        <taxon>Bacteria</taxon>
        <taxon>Pseudomonadati</taxon>
        <taxon>Pseudomonadota</taxon>
        <taxon>Alphaproteobacteria</taxon>
        <taxon>Hyphomicrobiales</taxon>
        <taxon>Rhizobiaceae</taxon>
        <taxon>Rhizobium/Agrobacterium group</taxon>
        <taxon>Rhizobium</taxon>
    </lineage>
</organism>
<protein>
    <submittedName>
        <fullName evidence="1">Uncharacterized protein</fullName>
    </submittedName>
</protein>
<accession>A0A2N0DAV0</accession>
<proteinExistence type="predicted"/>
<sequence length="206" mass="23483">MIDEAKRHFETAETRIDGYLKPRSKLFIDVATSTKTLLKSLRFANELFLRLERVGHRVVIASASEELIRLPIDVLESQIGGREHVLTCSPRRPTVAYIYGVPIGLSIIETSETVEMQYVGDGRFIRKSEYRKSEHVGPTWSSKKDLPSGRLRLVGYSPFHGIPWSRGWTETTNDLLDSRFEEIVNALRLGALDLVTSLREEGRYFS</sequence>
<name>A0A2N0DAV0_RHISU</name>
<gene>
    <name evidence="1" type="ORF">CWR43_14485</name>
</gene>
<dbReference type="Proteomes" id="UP000232164">
    <property type="component" value="Unassembled WGS sequence"/>
</dbReference>
<evidence type="ECO:0000313" key="2">
    <source>
        <dbReference type="Proteomes" id="UP000232164"/>
    </source>
</evidence>
<evidence type="ECO:0000313" key="1">
    <source>
        <dbReference type="EMBL" id="PKA43245.1"/>
    </source>
</evidence>
<dbReference type="EMBL" id="PIQN01000008">
    <property type="protein sequence ID" value="PKA43245.1"/>
    <property type="molecule type" value="Genomic_DNA"/>
</dbReference>